<sequence>MKTKKLIGSYPFMFAKIAVSLATLLLLFFYSLGFHFRTEATYAPISPIATTPKVAGISIFNEPDPETYTEASETKVKEEQRKLEEAKRVAEHEAKVANLISYLKRNNSPVANYKIANIIITESAKYGADYKVVVAIMGVESGLCRQSFWYNCFGYLNGVRYSSYEHAFSDLVPKVSRQYAAKYGWNFEALAKAYGQHNWEKTSANMRWFASRI</sequence>
<proteinExistence type="predicted"/>
<comment type="caution">
    <text evidence="2">The sequence shown here is derived from an EMBL/GenBank/DDBJ whole genome shotgun (WGS) entry which is preliminary data.</text>
</comment>
<evidence type="ECO:0000313" key="2">
    <source>
        <dbReference type="EMBL" id="MBW7953464.1"/>
    </source>
</evidence>
<feature type="coiled-coil region" evidence="1">
    <location>
        <begin position="69"/>
        <end position="96"/>
    </location>
</feature>
<name>A0A952DU74_9BACT</name>
<evidence type="ECO:0000256" key="1">
    <source>
        <dbReference type="SAM" id="Coils"/>
    </source>
</evidence>
<dbReference type="Proteomes" id="UP000781173">
    <property type="component" value="Unassembled WGS sequence"/>
</dbReference>
<evidence type="ECO:0000313" key="3">
    <source>
        <dbReference type="Proteomes" id="UP000781173"/>
    </source>
</evidence>
<protein>
    <submittedName>
        <fullName evidence="2">Glucosaminidase domain-containing protein</fullName>
    </submittedName>
</protein>
<accession>A0A952DU74</accession>
<gene>
    <name evidence="2" type="ORF">H3C67_01625</name>
</gene>
<keyword evidence="1" id="KW-0175">Coiled coil</keyword>
<organism evidence="2 3">
    <name type="scientific">Candidatus Dojkabacteria bacterium</name>
    <dbReference type="NCBI Taxonomy" id="2099670"/>
    <lineage>
        <taxon>Bacteria</taxon>
        <taxon>Candidatus Dojkabacteria</taxon>
    </lineage>
</organism>
<dbReference type="AlphaFoldDB" id="A0A952DU74"/>
<dbReference type="EMBL" id="JACFOF010000003">
    <property type="protein sequence ID" value="MBW7953464.1"/>
    <property type="molecule type" value="Genomic_DNA"/>
</dbReference>
<reference evidence="2" key="1">
    <citation type="journal article" date="2022" name="ISME J.">
        <title>A general approach to explore prokaryotic protein glycosylation reveals the unique surface layer modulation of an anammox bacterium.</title>
        <authorList>
            <person name="Pabst M."/>
            <person name="Grouzdev D.S."/>
            <person name="Lawson C.E."/>
            <person name="Kleikamp H.B.C."/>
            <person name="de Ram C."/>
            <person name="Louwen R."/>
            <person name="Lin Y.M."/>
            <person name="Lucker S."/>
            <person name="van Loosdrecht M.C.M."/>
            <person name="Laureni M."/>
        </authorList>
    </citation>
    <scope>NUCLEOTIDE SEQUENCE</scope>
    <source>
        <strain evidence="2">BROCD043</strain>
    </source>
</reference>